<keyword evidence="8 10" id="KW-0411">Iron-sulfur</keyword>
<evidence type="ECO:0000313" key="14">
    <source>
        <dbReference type="EMBL" id="RXZ70179.1"/>
    </source>
</evidence>
<evidence type="ECO:0000259" key="12">
    <source>
        <dbReference type="PROSITE" id="PS51379"/>
    </source>
</evidence>
<name>A0A4Q2KYT0_9FUSO</name>
<feature type="binding site" evidence="10">
    <location>
        <position position="57"/>
    </location>
    <ligand>
        <name>[4Fe-4S] cluster</name>
        <dbReference type="ChEBI" id="CHEBI:49883"/>
        <label>1</label>
    </ligand>
</feature>
<evidence type="ECO:0000256" key="9">
    <source>
        <dbReference type="ARBA" id="ARBA00023136"/>
    </source>
</evidence>
<evidence type="ECO:0000259" key="13">
    <source>
        <dbReference type="PROSITE" id="PS51656"/>
    </source>
</evidence>
<dbReference type="EMBL" id="SBAP01000009">
    <property type="protein sequence ID" value="RXZ70179.1"/>
    <property type="molecule type" value="Genomic_DNA"/>
</dbReference>
<feature type="domain" description="4Fe-4S ferredoxin-type" evidence="12">
    <location>
        <begin position="129"/>
        <end position="163"/>
    </location>
</feature>
<keyword evidence="7 10" id="KW-0408">Iron</keyword>
<keyword evidence="9 10" id="KW-0472">Membrane</keyword>
<evidence type="ECO:0000256" key="8">
    <source>
        <dbReference type="ARBA" id="ARBA00023014"/>
    </source>
</evidence>
<evidence type="ECO:0000256" key="7">
    <source>
        <dbReference type="ARBA" id="ARBA00023004"/>
    </source>
</evidence>
<dbReference type="GO" id="GO:0051539">
    <property type="term" value="F:4 iron, 4 sulfur cluster binding"/>
    <property type="evidence" value="ECO:0007669"/>
    <property type="project" value="UniProtKB-UniRule"/>
</dbReference>
<dbReference type="Pfam" id="PF04060">
    <property type="entry name" value="FeS"/>
    <property type="match status" value="1"/>
</dbReference>
<dbReference type="InterPro" id="IPR017896">
    <property type="entry name" value="4Fe4S_Fe-S-bd"/>
</dbReference>
<keyword evidence="10" id="KW-1003">Cell membrane</keyword>
<evidence type="ECO:0000256" key="3">
    <source>
        <dbReference type="ARBA" id="ARBA00022723"/>
    </source>
</evidence>
<accession>A0A4Q2KYT0</accession>
<comment type="similarity">
    <text evidence="10">Belongs to the 4Fe4S bacterial-type ferredoxin family. RnfB subfamily.</text>
</comment>
<dbReference type="AlphaFoldDB" id="A0A4Q2KYT0"/>
<keyword evidence="1 10" id="KW-0813">Transport</keyword>
<dbReference type="SUPFAM" id="SSF54862">
    <property type="entry name" value="4Fe-4S ferredoxins"/>
    <property type="match status" value="2"/>
</dbReference>
<evidence type="ECO:0000256" key="10">
    <source>
        <dbReference type="HAMAP-Rule" id="MF_00463"/>
    </source>
</evidence>
<comment type="subunit">
    <text evidence="10">The complex is composed of six subunits: RnfA, RnfB, RnfC, RnfD, RnfE and RnfG.</text>
</comment>
<feature type="binding site" evidence="10">
    <location>
        <position position="176"/>
    </location>
    <ligand>
        <name>[4Fe-4S] cluster</name>
        <dbReference type="ChEBI" id="CHEBI:49883"/>
        <label>3</label>
    </ligand>
</feature>
<evidence type="ECO:0000256" key="6">
    <source>
        <dbReference type="ARBA" id="ARBA00022982"/>
    </source>
</evidence>
<feature type="binding site" evidence="10">
    <location>
        <position position="143"/>
    </location>
    <ligand>
        <name>[4Fe-4S] cluster</name>
        <dbReference type="ChEBI" id="CHEBI:49883"/>
        <label>2</label>
    </ligand>
</feature>
<dbReference type="PROSITE" id="PS00198">
    <property type="entry name" value="4FE4S_FER_1"/>
    <property type="match status" value="1"/>
</dbReference>
<feature type="domain" description="4Fe-4S ferredoxin-type" evidence="12">
    <location>
        <begin position="238"/>
        <end position="267"/>
    </location>
</feature>
<feature type="binding site" evidence="10">
    <location>
        <position position="149"/>
    </location>
    <ligand>
        <name>[4Fe-4S] cluster</name>
        <dbReference type="ChEBI" id="CHEBI:49883"/>
        <label>2</label>
    </ligand>
</feature>
<feature type="region of interest" description="Hydrophobic" evidence="10">
    <location>
        <begin position="1"/>
        <end position="26"/>
    </location>
</feature>
<comment type="caution">
    <text evidence="10">Lacks conserved residue(s) required for the propagation of feature annotation.</text>
</comment>
<dbReference type="InterPro" id="IPR007202">
    <property type="entry name" value="4Fe-4S_dom"/>
</dbReference>
<feature type="binding site" evidence="10">
    <location>
        <position position="49"/>
    </location>
    <ligand>
        <name>[4Fe-4S] cluster</name>
        <dbReference type="ChEBI" id="CHEBI:49883"/>
        <label>1</label>
    </ligand>
</feature>
<dbReference type="Pfam" id="PF12838">
    <property type="entry name" value="Fer4_7"/>
    <property type="match status" value="2"/>
</dbReference>
<evidence type="ECO:0000256" key="5">
    <source>
        <dbReference type="ARBA" id="ARBA00022967"/>
    </source>
</evidence>
<dbReference type="PROSITE" id="PS51656">
    <property type="entry name" value="4FE4S"/>
    <property type="match status" value="1"/>
</dbReference>
<evidence type="ECO:0000256" key="2">
    <source>
        <dbReference type="ARBA" id="ARBA00022485"/>
    </source>
</evidence>
<feature type="binding site" evidence="10">
    <location>
        <position position="139"/>
    </location>
    <ligand>
        <name>[4Fe-4S] cluster</name>
        <dbReference type="ChEBI" id="CHEBI:49883"/>
        <label>2</label>
    </ligand>
</feature>
<evidence type="ECO:0000256" key="1">
    <source>
        <dbReference type="ARBA" id="ARBA00022448"/>
    </source>
</evidence>
<feature type="domain" description="4Fe-4S" evidence="13">
    <location>
        <begin position="32"/>
        <end position="91"/>
    </location>
</feature>
<dbReference type="GO" id="GO:0009055">
    <property type="term" value="F:electron transfer activity"/>
    <property type="evidence" value="ECO:0007669"/>
    <property type="project" value="InterPro"/>
</dbReference>
<feature type="domain" description="4Fe-4S ferredoxin-type" evidence="12">
    <location>
        <begin position="218"/>
        <end position="237"/>
    </location>
</feature>
<comment type="caution">
    <text evidence="14">The sequence shown here is derived from an EMBL/GenBank/DDBJ whole genome shotgun (WGS) entry which is preliminary data.</text>
</comment>
<evidence type="ECO:0000313" key="15">
    <source>
        <dbReference type="Proteomes" id="UP000289216"/>
    </source>
</evidence>
<dbReference type="PANTHER" id="PTHR43560:SF1">
    <property type="entry name" value="ION-TRANSLOCATING OXIDOREDUCTASE COMPLEX SUBUNIT B"/>
    <property type="match status" value="1"/>
</dbReference>
<dbReference type="RefSeq" id="WP_129481372.1">
    <property type="nucleotide sequence ID" value="NZ_JAMGTM010000010.1"/>
</dbReference>
<feature type="binding site" evidence="10">
    <location>
        <position position="173"/>
    </location>
    <ligand>
        <name>[4Fe-4S] cluster</name>
        <dbReference type="ChEBI" id="CHEBI:49883"/>
        <label>3</label>
    </ligand>
</feature>
<dbReference type="PANTHER" id="PTHR43560">
    <property type="entry name" value="ION-TRANSLOCATING OXIDOREDUCTASE COMPLEX SUBUNIT B"/>
    <property type="match status" value="1"/>
</dbReference>
<keyword evidence="6 10" id="KW-0249">Electron transport</keyword>
<dbReference type="InterPro" id="IPR010207">
    <property type="entry name" value="Elect_transpt_cplx_RnfB/RsxB"/>
</dbReference>
<dbReference type="GO" id="GO:0046872">
    <property type="term" value="F:metal ion binding"/>
    <property type="evidence" value="ECO:0007669"/>
    <property type="project" value="UniProtKB-KW"/>
</dbReference>
<comment type="cofactor">
    <cofactor evidence="10">
        <name>[4Fe-4S] cluster</name>
        <dbReference type="ChEBI" id="CHEBI:49883"/>
    </cofactor>
    <text evidence="10">Binds 3 [4Fe-4S] clusters.</text>
</comment>
<feature type="binding site" evidence="10">
    <location>
        <position position="74"/>
    </location>
    <ligand>
        <name>[4Fe-4S] cluster</name>
        <dbReference type="ChEBI" id="CHEBI:49883"/>
        <label>1</label>
    </ligand>
</feature>
<dbReference type="HAMAP" id="MF_00463">
    <property type="entry name" value="RsxB_RnfB"/>
    <property type="match status" value="1"/>
</dbReference>
<keyword evidence="2 10" id="KW-0004">4Fe-4S</keyword>
<reference evidence="14 15" key="1">
    <citation type="submission" date="2019-01" db="EMBL/GenBank/DDBJ databases">
        <title>Fusobacterium necrophorum Isolated From the Uterus of Dairy Cows.</title>
        <authorList>
            <person name="Francis A.M."/>
        </authorList>
    </citation>
    <scope>NUCLEOTIDE SEQUENCE [LARGE SCALE GENOMIC DNA]</scope>
    <source>
        <strain evidence="14 15">KG35</strain>
    </source>
</reference>
<dbReference type="Gene3D" id="3.30.70.20">
    <property type="match status" value="2"/>
</dbReference>
<feature type="region of interest" description="Disordered" evidence="11">
    <location>
        <begin position="268"/>
        <end position="299"/>
    </location>
</feature>
<comment type="subcellular location">
    <subcellularLocation>
        <location evidence="10">Cell membrane</location>
    </subcellularLocation>
</comment>
<dbReference type="PROSITE" id="PS51379">
    <property type="entry name" value="4FE4S_FER_2"/>
    <property type="match status" value="4"/>
</dbReference>
<dbReference type="CDD" id="cd10549">
    <property type="entry name" value="MtMvhB_like"/>
    <property type="match status" value="1"/>
</dbReference>
<feature type="binding site" evidence="10">
    <location>
        <position position="179"/>
    </location>
    <ligand>
        <name>[4Fe-4S] cluster</name>
        <dbReference type="ChEBI" id="CHEBI:49883"/>
        <label>3</label>
    </ligand>
</feature>
<dbReference type="GO" id="GO:0022900">
    <property type="term" value="P:electron transport chain"/>
    <property type="evidence" value="ECO:0007669"/>
    <property type="project" value="UniProtKB-UniRule"/>
</dbReference>
<feature type="binding site" evidence="10">
    <location>
        <position position="153"/>
    </location>
    <ligand>
        <name>[4Fe-4S] cluster</name>
        <dbReference type="ChEBI" id="CHEBI:49883"/>
        <label>3</label>
    </ligand>
</feature>
<dbReference type="InterPro" id="IPR050395">
    <property type="entry name" value="4Fe4S_Ferredoxin_RnfB"/>
</dbReference>
<protein>
    <recommendedName>
        <fullName evidence="10">Ion-translocating oxidoreductase complex subunit B</fullName>
        <ecNumber evidence="10">7.-.-.-</ecNumber>
    </recommendedName>
    <alternativeName>
        <fullName evidence="10">Rnf electron transport complex subunit B</fullName>
    </alternativeName>
</protein>
<comment type="function">
    <text evidence="10">Part of a membrane-bound complex that couples electron transfer with translocation of ions across the membrane.</text>
</comment>
<feature type="domain" description="4Fe-4S ferredoxin-type" evidence="12">
    <location>
        <begin position="164"/>
        <end position="193"/>
    </location>
</feature>
<dbReference type="GO" id="GO:0005886">
    <property type="term" value="C:plasma membrane"/>
    <property type="evidence" value="ECO:0007669"/>
    <property type="project" value="UniProtKB-SubCell"/>
</dbReference>
<gene>
    <name evidence="10" type="primary">rnfB</name>
    <name evidence="14" type="ORF">EPT53_04315</name>
</gene>
<dbReference type="InterPro" id="IPR017900">
    <property type="entry name" value="4Fe4S_Fe_S_CS"/>
</dbReference>
<evidence type="ECO:0000256" key="11">
    <source>
        <dbReference type="SAM" id="MobiDB-lite"/>
    </source>
</evidence>
<sequence length="326" mass="33528">MEAIVIAVVILGVTGLAMGLFLAFAAKKFEVQIDPKIEEIIGILPGANCGGCGYPGCSGYASAIVEEGAAMTLCSPGGASVAAKIGDIMGASVDTSGEKVVARVLCQGDNTFSKKRFDFDGELKTCSAVTLYAGGDKSCKYGCLGYGDCERVCPVGAIVVNEKGIASVDEEACISCGLCVKACPKSVIAMTPAAKKVTVKCMSKDKGGDAKKACGIACIGCGMCQRTCPFGAIEVSNNLAKIDPAKCKNCQLCVVVCPTKAIYTGLNRPLPKKPEPKKPAAPKPAAPKPEAATPATEVKKAVEVEKAVKTEEKVEAVKATTEKAEV</sequence>
<keyword evidence="5 10" id="KW-1278">Translocase</keyword>
<dbReference type="Proteomes" id="UP000289216">
    <property type="component" value="Unassembled WGS sequence"/>
</dbReference>
<keyword evidence="4 10" id="KW-0677">Repeat</keyword>
<keyword evidence="3 10" id="KW-0479">Metal-binding</keyword>
<dbReference type="NCBIfam" id="TIGR01944">
    <property type="entry name" value="rnfB"/>
    <property type="match status" value="1"/>
</dbReference>
<dbReference type="EC" id="7.-.-.-" evidence="10"/>
<organism evidence="14 15">
    <name type="scientific">Fusobacterium necrophorum</name>
    <dbReference type="NCBI Taxonomy" id="859"/>
    <lineage>
        <taxon>Bacteria</taxon>
        <taxon>Fusobacteriati</taxon>
        <taxon>Fusobacteriota</taxon>
        <taxon>Fusobacteriia</taxon>
        <taxon>Fusobacteriales</taxon>
        <taxon>Fusobacteriaceae</taxon>
        <taxon>Fusobacterium</taxon>
    </lineage>
</organism>
<dbReference type="Gene3D" id="1.10.15.40">
    <property type="entry name" value="Electron transport complex subunit B, putative Fe-S cluster"/>
    <property type="match status" value="1"/>
</dbReference>
<evidence type="ECO:0000256" key="4">
    <source>
        <dbReference type="ARBA" id="ARBA00022737"/>
    </source>
</evidence>
<feature type="binding site" evidence="10">
    <location>
        <position position="183"/>
    </location>
    <ligand>
        <name>[4Fe-4S] cluster</name>
        <dbReference type="ChEBI" id="CHEBI:49883"/>
        <label>2</label>
    </ligand>
</feature>
<proteinExistence type="inferred from homology"/>
<feature type="binding site" evidence="10">
    <location>
        <position position="52"/>
    </location>
    <ligand>
        <name>[4Fe-4S] cluster</name>
        <dbReference type="ChEBI" id="CHEBI:49883"/>
        <label>1</label>
    </ligand>
</feature>